<feature type="transmembrane region" description="Helical" evidence="1">
    <location>
        <begin position="52"/>
        <end position="76"/>
    </location>
</feature>
<feature type="transmembrane region" description="Helical" evidence="1">
    <location>
        <begin position="260"/>
        <end position="277"/>
    </location>
</feature>
<feature type="transmembrane region" description="Helical" evidence="1">
    <location>
        <begin position="201"/>
        <end position="222"/>
    </location>
</feature>
<reference evidence="3 4" key="1">
    <citation type="submission" date="2016-10" db="EMBL/GenBank/DDBJ databases">
        <authorList>
            <person name="de Groot N.N."/>
        </authorList>
    </citation>
    <scope>NUCLEOTIDE SEQUENCE [LARGE SCALE GENOMIC DNA]</scope>
    <source>
        <strain evidence="3 4">RK1</strain>
    </source>
</reference>
<keyword evidence="1" id="KW-0472">Membrane</keyword>
<dbReference type="RefSeq" id="WP_090624158.1">
    <property type="nucleotide sequence ID" value="NZ_FOQO01000001.1"/>
</dbReference>
<evidence type="ECO:0000256" key="1">
    <source>
        <dbReference type="SAM" id="Phobius"/>
    </source>
</evidence>
<name>A0A1I3DWY6_9SPHI</name>
<proteinExistence type="predicted"/>
<evidence type="ECO:0000313" key="4">
    <source>
        <dbReference type="Proteomes" id="UP000198670"/>
    </source>
</evidence>
<feature type="transmembrane region" description="Helical" evidence="1">
    <location>
        <begin position="284"/>
        <end position="302"/>
    </location>
</feature>
<organism evidence="3 4">
    <name type="scientific">Parapedobacter indicus</name>
    <dbReference type="NCBI Taxonomy" id="1477437"/>
    <lineage>
        <taxon>Bacteria</taxon>
        <taxon>Pseudomonadati</taxon>
        <taxon>Bacteroidota</taxon>
        <taxon>Sphingobacteriia</taxon>
        <taxon>Sphingobacteriales</taxon>
        <taxon>Sphingobacteriaceae</taxon>
        <taxon>Parapedobacter</taxon>
    </lineage>
</organism>
<feature type="transmembrane region" description="Helical" evidence="1">
    <location>
        <begin position="12"/>
        <end position="32"/>
    </location>
</feature>
<dbReference type="InterPro" id="IPR002656">
    <property type="entry name" value="Acyl_transf_3_dom"/>
</dbReference>
<dbReference type="STRING" id="1477437.SAMN05444682_101672"/>
<sequence>MIIETKKHIARIDILRGIAIICVFVYHSQLYLFPGFETAEPTSAKIILLNLVPMASGWTGVQLFLIISGFLIHLGFLSRKQPLNIVTFYSKRFWRIYPPYLLALIVFCVTGAGIYYYLNDYYGIRHLLTHLLLVHNLSDTYIFSINPSFWSLALEMQLYLIYPMFLFMRKKLGVEKTVLIIFLLVPINSFLSRIVYPDFKYIALISVVGYWWFNWCAGALLAECYLNNKRLFGRYNLLIALMGFMAIGLSRYFISAELAGQVAVFAWVAFFEWMLYARINIDNRLYKIIAIVGVVSYSIYLIHQPFLPVMLSWFDVLGHHFFWAPLKTILIFIFVFIVAYFTYKYIEQPSIKLGYRLRKTKQ</sequence>
<gene>
    <name evidence="3" type="ORF">SAMN05444682_101672</name>
</gene>
<dbReference type="AlphaFoldDB" id="A0A1I3DWY6"/>
<dbReference type="OrthoDB" id="290051at2"/>
<dbReference type="GO" id="GO:0000271">
    <property type="term" value="P:polysaccharide biosynthetic process"/>
    <property type="evidence" value="ECO:0007669"/>
    <property type="project" value="TreeGrafter"/>
</dbReference>
<keyword evidence="1" id="KW-0812">Transmembrane</keyword>
<keyword evidence="3" id="KW-0012">Acyltransferase</keyword>
<dbReference type="EMBL" id="FOQO01000001">
    <property type="protein sequence ID" value="SFH91252.1"/>
    <property type="molecule type" value="Genomic_DNA"/>
</dbReference>
<feature type="domain" description="Acyltransferase 3" evidence="2">
    <location>
        <begin position="10"/>
        <end position="343"/>
    </location>
</feature>
<dbReference type="GO" id="GO:0016020">
    <property type="term" value="C:membrane"/>
    <property type="evidence" value="ECO:0007669"/>
    <property type="project" value="TreeGrafter"/>
</dbReference>
<protein>
    <submittedName>
        <fullName evidence="3">Peptidoglycan/LPS O-acetylase OafA/YrhL, contains acyltransferase and SGNH-hydrolase domains</fullName>
    </submittedName>
</protein>
<feature type="transmembrane region" description="Helical" evidence="1">
    <location>
        <begin position="141"/>
        <end position="165"/>
    </location>
</feature>
<dbReference type="PANTHER" id="PTHR23028:SF53">
    <property type="entry name" value="ACYL_TRANSF_3 DOMAIN-CONTAINING PROTEIN"/>
    <property type="match status" value="1"/>
</dbReference>
<keyword evidence="3" id="KW-0378">Hydrolase</keyword>
<dbReference type="GO" id="GO:0016787">
    <property type="term" value="F:hydrolase activity"/>
    <property type="evidence" value="ECO:0007669"/>
    <property type="project" value="UniProtKB-KW"/>
</dbReference>
<evidence type="ECO:0000259" key="2">
    <source>
        <dbReference type="Pfam" id="PF01757"/>
    </source>
</evidence>
<evidence type="ECO:0000313" key="3">
    <source>
        <dbReference type="EMBL" id="SFH91252.1"/>
    </source>
</evidence>
<dbReference type="InterPro" id="IPR050879">
    <property type="entry name" value="Acyltransferase_3"/>
</dbReference>
<feature type="transmembrane region" description="Helical" evidence="1">
    <location>
        <begin position="97"/>
        <end position="118"/>
    </location>
</feature>
<accession>A0A1I3DWY6</accession>
<dbReference type="Proteomes" id="UP000198670">
    <property type="component" value="Unassembled WGS sequence"/>
</dbReference>
<feature type="transmembrane region" description="Helical" evidence="1">
    <location>
        <begin position="322"/>
        <end position="343"/>
    </location>
</feature>
<dbReference type="PANTHER" id="PTHR23028">
    <property type="entry name" value="ACETYLTRANSFERASE"/>
    <property type="match status" value="1"/>
</dbReference>
<feature type="transmembrane region" description="Helical" evidence="1">
    <location>
        <begin position="234"/>
        <end position="254"/>
    </location>
</feature>
<keyword evidence="4" id="KW-1185">Reference proteome</keyword>
<feature type="transmembrane region" description="Helical" evidence="1">
    <location>
        <begin position="177"/>
        <end position="195"/>
    </location>
</feature>
<keyword evidence="1" id="KW-1133">Transmembrane helix</keyword>
<dbReference type="GO" id="GO:0016747">
    <property type="term" value="F:acyltransferase activity, transferring groups other than amino-acyl groups"/>
    <property type="evidence" value="ECO:0007669"/>
    <property type="project" value="InterPro"/>
</dbReference>
<dbReference type="Pfam" id="PF01757">
    <property type="entry name" value="Acyl_transf_3"/>
    <property type="match status" value="1"/>
</dbReference>
<keyword evidence="3" id="KW-0808">Transferase</keyword>